<dbReference type="GO" id="GO:0003964">
    <property type="term" value="F:RNA-directed DNA polymerase activity"/>
    <property type="evidence" value="ECO:0007669"/>
    <property type="project" value="UniProtKB-KW"/>
</dbReference>
<dbReference type="PROSITE" id="PS50878">
    <property type="entry name" value="RT_POL"/>
    <property type="match status" value="1"/>
</dbReference>
<dbReference type="Proteomes" id="UP001601303">
    <property type="component" value="Unassembled WGS sequence"/>
</dbReference>
<organism evidence="2 3">
    <name type="scientific">Streptomyces hokutonensis</name>
    <dbReference type="NCBI Taxonomy" id="1306990"/>
    <lineage>
        <taxon>Bacteria</taxon>
        <taxon>Bacillati</taxon>
        <taxon>Actinomycetota</taxon>
        <taxon>Actinomycetes</taxon>
        <taxon>Kitasatosporales</taxon>
        <taxon>Streptomycetaceae</taxon>
        <taxon>Streptomyces</taxon>
    </lineage>
</organism>
<dbReference type="CDD" id="cd01646">
    <property type="entry name" value="RT_Bac_retron_I"/>
    <property type="match status" value="1"/>
</dbReference>
<dbReference type="InterPro" id="IPR043502">
    <property type="entry name" value="DNA/RNA_pol_sf"/>
</dbReference>
<reference evidence="2 3" key="1">
    <citation type="submission" date="2024-10" db="EMBL/GenBank/DDBJ databases">
        <title>The Natural Products Discovery Center: Release of the First 8490 Sequenced Strains for Exploring Actinobacteria Biosynthetic Diversity.</title>
        <authorList>
            <person name="Kalkreuter E."/>
            <person name="Kautsar S.A."/>
            <person name="Yang D."/>
            <person name="Bader C.D."/>
            <person name="Teijaro C.N."/>
            <person name="Fluegel L."/>
            <person name="Davis C.M."/>
            <person name="Simpson J.R."/>
            <person name="Lauterbach L."/>
            <person name="Steele A.D."/>
            <person name="Gui C."/>
            <person name="Meng S."/>
            <person name="Li G."/>
            <person name="Viehrig K."/>
            <person name="Ye F."/>
            <person name="Su P."/>
            <person name="Kiefer A.F."/>
            <person name="Nichols A."/>
            <person name="Cepeda A.J."/>
            <person name="Yan W."/>
            <person name="Fan B."/>
            <person name="Jiang Y."/>
            <person name="Adhikari A."/>
            <person name="Zheng C.-J."/>
            <person name="Schuster L."/>
            <person name="Cowan T.M."/>
            <person name="Smanski M.J."/>
            <person name="Chevrette M.G."/>
            <person name="De Carvalho L.P.S."/>
            <person name="Shen B."/>
        </authorList>
    </citation>
    <scope>NUCLEOTIDE SEQUENCE [LARGE SCALE GENOMIC DNA]</scope>
    <source>
        <strain evidence="2 3">NPDC006488</strain>
    </source>
</reference>
<evidence type="ECO:0000313" key="3">
    <source>
        <dbReference type="Proteomes" id="UP001601303"/>
    </source>
</evidence>
<comment type="caution">
    <text evidence="2">The sequence shown here is derived from an EMBL/GenBank/DDBJ whole genome shotgun (WGS) entry which is preliminary data.</text>
</comment>
<keyword evidence="2" id="KW-0808">Transferase</keyword>
<dbReference type="SUPFAM" id="SSF56672">
    <property type="entry name" value="DNA/RNA polymerases"/>
    <property type="match status" value="1"/>
</dbReference>
<keyword evidence="3" id="KW-1185">Reference proteome</keyword>
<accession>A0ABW6M081</accession>
<name>A0ABW6M081_9ACTN</name>
<feature type="domain" description="Reverse transcriptase" evidence="1">
    <location>
        <begin position="1"/>
        <end position="269"/>
    </location>
</feature>
<dbReference type="RefSeq" id="WP_388105092.1">
    <property type="nucleotide sequence ID" value="NZ_JBIAHM010000003.1"/>
</dbReference>
<sequence length="508" mass="57222">MQKLDLSGAANYCLSTPMDRLPLLITDRCLADAKETIVKWTNAHFSGGVHIPKEIITMPKSRFGQRPVIISSLPSRILYHALVAGVASALEADSRGGEAWVQHEAFAEESPSEYIVQVDIAACYEFIDHERLRQELVTRILDADYAKTITDYLEECSTNRRGLPQLTAASDKLADLYLSIIQRQLMRQGLEVSRYADDFIIRVGSWERANETIEYAAEYARNLGLILSYEKTRAARTLFYKKKAESQRELQKRYFDSEKERMTFFHVAGGGRYGDVSLGEVLPSDVEALKSSMWRVVFDWQNKSGDARANPDIEVHSESSLRQLLPLAISVLQDEHKRIANSVLTNLVTTEPIRLERVCRYALGRIARPAEAEDNWKLIQALTGSGRLSPWGRIWLLYVISELPPVEVPSFDQTQRWVQRQLSDRHETVRVQAAWAAATFKQLKDDQVYELFRSATPITLPGIAAAMGKKAGVLKAENRQGGLSKALISSAISESTLNKAAYEWGEKV</sequence>
<keyword evidence="2" id="KW-0695">RNA-directed DNA polymerase</keyword>
<dbReference type="EMBL" id="JBIAHM010000003">
    <property type="protein sequence ID" value="MFE9599249.1"/>
    <property type="molecule type" value="Genomic_DNA"/>
</dbReference>
<evidence type="ECO:0000313" key="2">
    <source>
        <dbReference type="EMBL" id="MFE9599249.1"/>
    </source>
</evidence>
<gene>
    <name evidence="2" type="ORF">ACFYNQ_11770</name>
</gene>
<evidence type="ECO:0000259" key="1">
    <source>
        <dbReference type="PROSITE" id="PS50878"/>
    </source>
</evidence>
<proteinExistence type="predicted"/>
<dbReference type="InterPro" id="IPR000477">
    <property type="entry name" value="RT_dom"/>
</dbReference>
<protein>
    <submittedName>
        <fullName evidence="2">Reverse transcriptase domain-containing protein</fullName>
    </submittedName>
</protein>
<dbReference type="Pfam" id="PF00078">
    <property type="entry name" value="RVT_1"/>
    <property type="match status" value="1"/>
</dbReference>
<keyword evidence="2" id="KW-0548">Nucleotidyltransferase</keyword>